<evidence type="ECO:0000256" key="9">
    <source>
        <dbReference type="ARBA" id="ARBA00022741"/>
    </source>
</evidence>
<evidence type="ECO:0000256" key="2">
    <source>
        <dbReference type="ARBA" id="ARBA00004214"/>
    </source>
</evidence>
<evidence type="ECO:0000256" key="20">
    <source>
        <dbReference type="PIRNR" id="PIRNR006698"/>
    </source>
</evidence>
<evidence type="ECO:0000313" key="24">
    <source>
        <dbReference type="Ensembl" id="ENSCJAP00000068320.2"/>
    </source>
</evidence>
<evidence type="ECO:0000256" key="16">
    <source>
        <dbReference type="ARBA" id="ARBA00023273"/>
    </source>
</evidence>
<dbReference type="AlphaFoldDB" id="A0A5F4VS28"/>
<dbReference type="Proteomes" id="UP000008225">
    <property type="component" value="Chromosome 14"/>
</dbReference>
<evidence type="ECO:0000256" key="3">
    <source>
        <dbReference type="ARBA" id="ARBA00004430"/>
    </source>
</evidence>
<evidence type="ECO:0000256" key="5">
    <source>
        <dbReference type="ARBA" id="ARBA00004629"/>
    </source>
</evidence>
<dbReference type="InterPro" id="IPR016491">
    <property type="entry name" value="Septin"/>
</dbReference>
<dbReference type="GO" id="GO:0032154">
    <property type="term" value="C:cleavage furrow"/>
    <property type="evidence" value="ECO:0007669"/>
    <property type="project" value="UniProtKB-SubCell"/>
</dbReference>
<evidence type="ECO:0000256" key="4">
    <source>
        <dbReference type="ARBA" id="ARBA00004626"/>
    </source>
</evidence>
<dbReference type="PANTHER" id="PTHR18884">
    <property type="entry name" value="SEPTIN"/>
    <property type="match status" value="1"/>
</dbReference>
<keyword evidence="6" id="KW-0158">Chromosome</keyword>
<feature type="domain" description="Septin-type G" evidence="23">
    <location>
        <begin position="41"/>
        <end position="299"/>
    </location>
</feature>
<evidence type="ECO:0000256" key="7">
    <source>
        <dbReference type="ARBA" id="ARBA00022490"/>
    </source>
</evidence>
<comment type="similarity">
    <text evidence="20 21">Belongs to the TRAFAC class TrmE-Era-EngA-EngB-Septin-like GTPase superfamily. Septin GTPase family.</text>
</comment>
<dbReference type="InParanoid" id="A0A5F4VS28"/>
<dbReference type="Pfam" id="PF00735">
    <property type="entry name" value="Septin"/>
    <property type="match status" value="1"/>
</dbReference>
<reference evidence="24" key="1">
    <citation type="submission" date="2009-03" db="EMBL/GenBank/DDBJ databases">
        <authorList>
            <person name="Warren W."/>
            <person name="Ye L."/>
            <person name="Minx P."/>
            <person name="Worley K."/>
            <person name="Gibbs R."/>
            <person name="Wilson R.K."/>
        </authorList>
    </citation>
    <scope>NUCLEOTIDE SEQUENCE [LARGE SCALE GENOMIC DNA]</scope>
</reference>
<reference evidence="24" key="2">
    <citation type="submission" date="2025-08" db="UniProtKB">
        <authorList>
            <consortium name="Ensembl"/>
        </authorList>
    </citation>
    <scope>IDENTIFICATION</scope>
</reference>
<dbReference type="CDD" id="cd01850">
    <property type="entry name" value="CDC_Septin"/>
    <property type="match status" value="1"/>
</dbReference>
<dbReference type="Ensembl" id="ENSCJAT00000115445.2">
    <property type="protein sequence ID" value="ENSCJAP00000068320.2"/>
    <property type="gene ID" value="ENSCJAG00000058946.2"/>
</dbReference>
<evidence type="ECO:0000256" key="15">
    <source>
        <dbReference type="ARBA" id="ARBA00023212"/>
    </source>
</evidence>
<evidence type="ECO:0000256" key="21">
    <source>
        <dbReference type="RuleBase" id="RU004560"/>
    </source>
</evidence>
<dbReference type="GO" id="GO:0007283">
    <property type="term" value="P:spermatogenesis"/>
    <property type="evidence" value="ECO:0007669"/>
    <property type="project" value="UniProtKB-KW"/>
</dbReference>
<keyword evidence="12" id="KW-0175">Coiled coil</keyword>
<accession>A0A5F4VS28</accession>
<dbReference type="InterPro" id="IPR027417">
    <property type="entry name" value="P-loop_NTPase"/>
</dbReference>
<name>A0A5F4VS28_CALJA</name>
<dbReference type="GeneTree" id="ENSGT00940000154222"/>
<evidence type="ECO:0000256" key="19">
    <source>
        <dbReference type="ARBA" id="ARBA00045753"/>
    </source>
</evidence>
<dbReference type="GO" id="GO:0051301">
    <property type="term" value="P:cell division"/>
    <property type="evidence" value="ECO:0007669"/>
    <property type="project" value="UniProtKB-KW"/>
</dbReference>
<feature type="compositionally biased region" description="Basic and acidic residues" evidence="22">
    <location>
        <begin position="347"/>
        <end position="382"/>
    </location>
</feature>
<dbReference type="Gene3D" id="3.40.50.300">
    <property type="entry name" value="P-loop containing nucleotide triphosphate hydrolases"/>
    <property type="match status" value="1"/>
</dbReference>
<keyword evidence="15 20" id="KW-0206">Cytoskeleton</keyword>
<dbReference type="PRINTS" id="PR01742">
    <property type="entry name" value="SEPTIN7"/>
</dbReference>
<keyword evidence="10" id="KW-0498">Mitosis</keyword>
<evidence type="ECO:0000259" key="23">
    <source>
        <dbReference type="PROSITE" id="PS51719"/>
    </source>
</evidence>
<reference evidence="24" key="3">
    <citation type="submission" date="2025-09" db="UniProtKB">
        <authorList>
            <consortium name="Ensembl"/>
        </authorList>
    </citation>
    <scope>IDENTIFICATION</scope>
</reference>
<dbReference type="GO" id="GO:0005525">
    <property type="term" value="F:GTP binding"/>
    <property type="evidence" value="ECO:0007669"/>
    <property type="project" value="UniProtKB-UniRule"/>
</dbReference>
<dbReference type="GO" id="GO:0000776">
    <property type="term" value="C:kinetochore"/>
    <property type="evidence" value="ECO:0007669"/>
    <property type="project" value="UniProtKB-KW"/>
</dbReference>
<comment type="subcellular location">
    <subcellularLocation>
        <location evidence="5">Chromosome</location>
        <location evidence="5">Centromere</location>
        <location evidence="5">Kinetochore</location>
    </subcellularLocation>
    <subcellularLocation>
        <location evidence="4">Cleavage furrow</location>
    </subcellularLocation>
    <subcellularLocation>
        <location evidence="3">Cytoplasm</location>
        <location evidence="3">Cytoskeleton</location>
        <location evidence="3">Cilium axoneme</location>
    </subcellularLocation>
    <subcellularLocation>
        <location evidence="1">Cytoplasm</location>
        <location evidence="1">Cytoskeleton</location>
        <location evidence="1">Spindle</location>
    </subcellularLocation>
    <subcellularLocation>
        <location evidence="2">Midbody</location>
    </subcellularLocation>
</comment>
<evidence type="ECO:0000256" key="11">
    <source>
        <dbReference type="ARBA" id="ARBA00022838"/>
    </source>
</evidence>
<evidence type="ECO:0000256" key="12">
    <source>
        <dbReference type="ARBA" id="ARBA00023054"/>
    </source>
</evidence>
<protein>
    <recommendedName>
        <fullName evidence="20">Septin</fullName>
    </recommendedName>
</protein>
<evidence type="ECO:0000256" key="14">
    <source>
        <dbReference type="ARBA" id="ARBA00023134"/>
    </source>
</evidence>
<dbReference type="PROSITE" id="PS51719">
    <property type="entry name" value="G_SEPTIN"/>
    <property type="match status" value="1"/>
</dbReference>
<evidence type="ECO:0000256" key="6">
    <source>
        <dbReference type="ARBA" id="ARBA00022454"/>
    </source>
</evidence>
<evidence type="ECO:0000256" key="22">
    <source>
        <dbReference type="SAM" id="MobiDB-lite"/>
    </source>
</evidence>
<organism evidence="24 25">
    <name type="scientific">Callithrix jacchus</name>
    <name type="common">White-tufted-ear marmoset</name>
    <name type="synonym">Simia Jacchus</name>
    <dbReference type="NCBI Taxonomy" id="9483"/>
    <lineage>
        <taxon>Eukaryota</taxon>
        <taxon>Metazoa</taxon>
        <taxon>Chordata</taxon>
        <taxon>Craniata</taxon>
        <taxon>Vertebrata</taxon>
        <taxon>Euteleostomi</taxon>
        <taxon>Mammalia</taxon>
        <taxon>Eutheria</taxon>
        <taxon>Euarchontoglires</taxon>
        <taxon>Primates</taxon>
        <taxon>Haplorrhini</taxon>
        <taxon>Platyrrhini</taxon>
        <taxon>Cebidae</taxon>
        <taxon>Callitrichinae</taxon>
        <taxon>Callithrix</taxon>
        <taxon>Callithrix</taxon>
    </lineage>
</organism>
<feature type="region of interest" description="Disordered" evidence="22">
    <location>
        <begin position="347"/>
        <end position="409"/>
    </location>
</feature>
<evidence type="ECO:0000256" key="18">
    <source>
        <dbReference type="ARBA" id="ARBA00023328"/>
    </source>
</evidence>
<keyword evidence="18" id="KW-0137">Centromere</keyword>
<evidence type="ECO:0000256" key="10">
    <source>
        <dbReference type="ARBA" id="ARBA00022776"/>
    </source>
</evidence>
<keyword evidence="13" id="KW-0969">Cilium</keyword>
<dbReference type="GO" id="GO:0005819">
    <property type="term" value="C:spindle"/>
    <property type="evidence" value="ECO:0007669"/>
    <property type="project" value="UniProtKB-SubCell"/>
</dbReference>
<dbReference type="STRING" id="9483.ENSCJAP00000068320"/>
<dbReference type="InterPro" id="IPR008115">
    <property type="entry name" value="Septin7"/>
</dbReference>
<evidence type="ECO:0000256" key="13">
    <source>
        <dbReference type="ARBA" id="ARBA00023069"/>
    </source>
</evidence>
<keyword evidence="8" id="KW-0132">Cell division</keyword>
<dbReference type="GO" id="GO:0030496">
    <property type="term" value="C:midbody"/>
    <property type="evidence" value="ECO:0007669"/>
    <property type="project" value="UniProtKB-SubCell"/>
</dbReference>
<dbReference type="PIRSF" id="PIRSF006698">
    <property type="entry name" value="Septin"/>
    <property type="match status" value="1"/>
</dbReference>
<dbReference type="InterPro" id="IPR030379">
    <property type="entry name" value="G_SEPTIN_dom"/>
</dbReference>
<keyword evidence="9 21" id="KW-0547">Nucleotide-binding</keyword>
<evidence type="ECO:0000256" key="8">
    <source>
        <dbReference type="ARBA" id="ARBA00022618"/>
    </source>
</evidence>
<keyword evidence="11" id="KW-0995">Kinetochore</keyword>
<keyword evidence="17" id="KW-0131">Cell cycle</keyword>
<sequence length="409" mass="47740">MSLEAEVAVNFKYTAAQWKNLESYVGFANLPNQVYRKSVKRGFEFTLMVVGESGLGKLTLINSLFLTDLYSPEYPGPSHRIKKTVQVEQSNVLIKDGGVQLLLTILDTPGFGDAVDTSNCWQPVIDYIDSKFEDYLNTESRVNRRQMPDNRVQCCLYFIAPSGHGLKPLDIEFMKRSHEKVNIIPLTAKFKKQIMKEIQEHKIKIHEFPETDDEEENKLVKKIKDRLPLAVVSSNTIIEVNGKRVRGRQYPWGVAEVENGEHCDFTILRNMLIRTHMQDLKDVTNNVHYENYRSRKLAAVTYSGVDNNKNKGKERRERVAKMKKMEMEMEPLFEMKVKEKVQKLKDSEAELQQRKEQMKKNLEAQHKELEEKRHQFEDEKANWEAQQRILEQQNSSRTLEKNKKKGKIF</sequence>
<comment type="subunit">
    <text evidence="20">Septins polymerize into heterooligomeric protein complexes that form filaments.</text>
</comment>
<comment type="function">
    <text evidence="19">Filament-forming cytoskeletal GTPase. Required for normal organization of the actin cytoskeleton. Required for normal progress through mitosis. Involved in cytokinesis. Required for normal association of CENPE with the kinetochore. Plays a role in ciliogenesis and collective cell movements. Forms a filamentous structure with SEPTIN12, SEPTIN6, SEPTIN2 and probably SEPTIN4 at the sperm annulus which is required for the structural integrity and motility of the sperm tail during postmeiotic differentiation.</text>
</comment>
<keyword evidence="16" id="KW-0966">Cell projection</keyword>
<dbReference type="GO" id="GO:0005930">
    <property type="term" value="C:axoneme"/>
    <property type="evidence" value="ECO:0007669"/>
    <property type="project" value="UniProtKB-SubCell"/>
</dbReference>
<evidence type="ECO:0000256" key="1">
    <source>
        <dbReference type="ARBA" id="ARBA00004186"/>
    </source>
</evidence>
<evidence type="ECO:0000313" key="25">
    <source>
        <dbReference type="Proteomes" id="UP000008225"/>
    </source>
</evidence>
<dbReference type="SUPFAM" id="SSF52540">
    <property type="entry name" value="P-loop containing nucleoside triphosphate hydrolases"/>
    <property type="match status" value="1"/>
</dbReference>
<proteinExistence type="inferred from homology"/>
<evidence type="ECO:0000256" key="17">
    <source>
        <dbReference type="ARBA" id="ARBA00023306"/>
    </source>
</evidence>
<keyword evidence="14 21" id="KW-0342">GTP-binding</keyword>
<keyword evidence="7" id="KW-0963">Cytoplasm</keyword>
<keyword evidence="25" id="KW-1185">Reference proteome</keyword>
<dbReference type="GO" id="GO:0031514">
    <property type="term" value="C:motile cilium"/>
    <property type="evidence" value="ECO:0007669"/>
    <property type="project" value="UniProtKB-SubCell"/>
</dbReference>
<dbReference type="GO" id="GO:0031105">
    <property type="term" value="C:septin complex"/>
    <property type="evidence" value="ECO:0007669"/>
    <property type="project" value="InterPro"/>
</dbReference>